<dbReference type="Pfam" id="PF00395">
    <property type="entry name" value="SLH"/>
    <property type="match status" value="3"/>
</dbReference>
<dbReference type="InterPro" id="IPR021729">
    <property type="entry name" value="DUF3298"/>
</dbReference>
<dbReference type="Pfam" id="PF13739">
    <property type="entry name" value="PdaC"/>
    <property type="match status" value="1"/>
</dbReference>
<sequence length="390" mass="43881">MKRYLLISAVTFVTALFAYDSADAETPFSDVSESFWAEEEVAYLNEEDVLTGYENGTFGVNDPMTRAQAARALARVHDLDTSEPESVSFEDVQKGDSAYPEIAAAVEAGYFSDGETFQPHETITRAQMAAILSRAYDLTGEETVDYKDVPEDHWAYDDIRLLGEHRLTTGYDDLTFRPAEDVTRSQFSVFLARAEEESFRADAAVLPQRAAEGVYYPRMVGLEDAVQESINTTLNEQGQASAEESEEVEELAQDANGELAEDYVYEETYRIEQNNDEYISIVFEEYQFTGGVHGMSQHTAYTFDAQTGETLTLQDLFAEDTDYVSVINETIETEMEDEALGGSYFDFDGVEPETDQFYVTEKGPVVYFQPYEIAPYAEGIPTFTVPWDEF</sequence>
<dbReference type="InterPro" id="IPR037126">
    <property type="entry name" value="PdaC/RsiV-like_sf"/>
</dbReference>
<protein>
    <submittedName>
        <fullName evidence="4">DUF3298 domain-containing protein</fullName>
    </submittedName>
</protein>
<dbReference type="OrthoDB" id="5637at2"/>
<dbReference type="Gene3D" id="3.90.640.20">
    <property type="entry name" value="Heat-shock cognate protein, ATPase"/>
    <property type="match status" value="1"/>
</dbReference>
<evidence type="ECO:0000313" key="5">
    <source>
        <dbReference type="Proteomes" id="UP000275076"/>
    </source>
</evidence>
<feature type="domain" description="SLH" evidence="3">
    <location>
        <begin position="88"/>
        <end position="141"/>
    </location>
</feature>
<accession>A0A428MZ42</accession>
<feature type="domain" description="SLH" evidence="3">
    <location>
        <begin position="24"/>
        <end position="87"/>
    </location>
</feature>
<dbReference type="PANTHER" id="PTHR43308:SF1">
    <property type="entry name" value="OUTER MEMBRANE PROTEIN ALPHA"/>
    <property type="match status" value="1"/>
</dbReference>
<proteinExistence type="predicted"/>
<dbReference type="Gene3D" id="3.30.565.40">
    <property type="entry name" value="Fervidobacterium nodosum Rt17-B1 like"/>
    <property type="match status" value="1"/>
</dbReference>
<dbReference type="EMBL" id="RBVX01000024">
    <property type="protein sequence ID" value="RSL31423.1"/>
    <property type="molecule type" value="Genomic_DNA"/>
</dbReference>
<evidence type="ECO:0000313" key="4">
    <source>
        <dbReference type="EMBL" id="RSL31423.1"/>
    </source>
</evidence>
<dbReference type="Pfam" id="PF11738">
    <property type="entry name" value="DUF3298"/>
    <property type="match status" value="1"/>
</dbReference>
<dbReference type="InterPro" id="IPR051465">
    <property type="entry name" value="Cell_Envelope_Struct_Comp"/>
</dbReference>
<dbReference type="RefSeq" id="WP_125558506.1">
    <property type="nucleotide sequence ID" value="NZ_RBVX01000024.1"/>
</dbReference>
<keyword evidence="5" id="KW-1185">Reference proteome</keyword>
<dbReference type="AlphaFoldDB" id="A0A428MZ42"/>
<evidence type="ECO:0000256" key="1">
    <source>
        <dbReference type="ARBA" id="ARBA00022729"/>
    </source>
</evidence>
<gene>
    <name evidence="4" type="ORF">D7Z54_20475</name>
</gene>
<name>A0A428MZ42_9BACI</name>
<feature type="signal peptide" evidence="2">
    <location>
        <begin position="1"/>
        <end position="24"/>
    </location>
</feature>
<dbReference type="PANTHER" id="PTHR43308">
    <property type="entry name" value="OUTER MEMBRANE PROTEIN ALPHA-RELATED"/>
    <property type="match status" value="1"/>
</dbReference>
<reference evidence="4 5" key="1">
    <citation type="submission" date="2018-10" db="EMBL/GenBank/DDBJ databases">
        <title>Draft genome sequence of Bacillus salarius IM0101, isolated from a hypersaline soil in Inner Mongolia, China.</title>
        <authorList>
            <person name="Yamprayoonswat W."/>
            <person name="Boonvisut S."/>
            <person name="Jumpathong W."/>
            <person name="Sittihan S."/>
            <person name="Ruangsuj P."/>
            <person name="Wanthongcharoen S."/>
            <person name="Thongpramul N."/>
            <person name="Pimmason S."/>
            <person name="Yu B."/>
            <person name="Yasawong M."/>
        </authorList>
    </citation>
    <scope>NUCLEOTIDE SEQUENCE [LARGE SCALE GENOMIC DNA]</scope>
    <source>
        <strain evidence="4 5">IM0101</strain>
    </source>
</reference>
<dbReference type="PROSITE" id="PS51272">
    <property type="entry name" value="SLH"/>
    <property type="match status" value="3"/>
</dbReference>
<organism evidence="4 5">
    <name type="scientific">Salibacterium salarium</name>
    <dbReference type="NCBI Taxonomy" id="284579"/>
    <lineage>
        <taxon>Bacteria</taxon>
        <taxon>Bacillati</taxon>
        <taxon>Bacillota</taxon>
        <taxon>Bacilli</taxon>
        <taxon>Bacillales</taxon>
        <taxon>Bacillaceae</taxon>
    </lineage>
</organism>
<dbReference type="Proteomes" id="UP000275076">
    <property type="component" value="Unassembled WGS sequence"/>
</dbReference>
<feature type="domain" description="SLH" evidence="3">
    <location>
        <begin position="142"/>
        <end position="205"/>
    </location>
</feature>
<feature type="chain" id="PRO_5019114092" evidence="2">
    <location>
        <begin position="25"/>
        <end position="390"/>
    </location>
</feature>
<keyword evidence="1 2" id="KW-0732">Signal</keyword>
<dbReference type="InterPro" id="IPR025303">
    <property type="entry name" value="PdaC"/>
</dbReference>
<evidence type="ECO:0000256" key="2">
    <source>
        <dbReference type="SAM" id="SignalP"/>
    </source>
</evidence>
<comment type="caution">
    <text evidence="4">The sequence shown here is derived from an EMBL/GenBank/DDBJ whole genome shotgun (WGS) entry which is preliminary data.</text>
</comment>
<dbReference type="InterPro" id="IPR001119">
    <property type="entry name" value="SLH_dom"/>
</dbReference>
<evidence type="ECO:0000259" key="3">
    <source>
        <dbReference type="PROSITE" id="PS51272"/>
    </source>
</evidence>